<organism evidence="16 17">
    <name type="scientific">Dyadobacter beijingensis</name>
    <dbReference type="NCBI Taxonomy" id="365489"/>
    <lineage>
        <taxon>Bacteria</taxon>
        <taxon>Pseudomonadati</taxon>
        <taxon>Bacteroidota</taxon>
        <taxon>Cytophagia</taxon>
        <taxon>Cytophagales</taxon>
        <taxon>Spirosomataceae</taxon>
        <taxon>Dyadobacter</taxon>
    </lineage>
</organism>
<evidence type="ECO:0000259" key="15">
    <source>
        <dbReference type="Pfam" id="PF00266"/>
    </source>
</evidence>
<dbReference type="RefSeq" id="WP_019942505.1">
    <property type="nucleotide sequence ID" value="NZ_BMLI01000001.1"/>
</dbReference>
<evidence type="ECO:0000256" key="11">
    <source>
        <dbReference type="ARBA" id="ARBA00023299"/>
    </source>
</evidence>
<dbReference type="InterPro" id="IPR022278">
    <property type="entry name" value="Pser_aminoTfrase"/>
</dbReference>
<keyword evidence="8" id="KW-0808">Transferase</keyword>
<evidence type="ECO:0000256" key="1">
    <source>
        <dbReference type="ARBA" id="ARBA00001933"/>
    </source>
</evidence>
<comment type="catalytic activity">
    <reaction evidence="13">
        <text>4-(phosphooxy)-L-threonine + 2-oxoglutarate = (R)-3-hydroxy-2-oxo-4-phosphooxybutanoate + L-glutamate</text>
        <dbReference type="Rhea" id="RHEA:16573"/>
        <dbReference type="ChEBI" id="CHEBI:16810"/>
        <dbReference type="ChEBI" id="CHEBI:29985"/>
        <dbReference type="ChEBI" id="CHEBI:58452"/>
        <dbReference type="ChEBI" id="CHEBI:58538"/>
        <dbReference type="EC" id="2.6.1.52"/>
    </reaction>
</comment>
<evidence type="ECO:0000256" key="2">
    <source>
        <dbReference type="ARBA" id="ARBA00005099"/>
    </source>
</evidence>
<evidence type="ECO:0000313" key="16">
    <source>
        <dbReference type="EMBL" id="GGM81255.1"/>
    </source>
</evidence>
<keyword evidence="7" id="KW-0028">Amino-acid biosynthesis</keyword>
<evidence type="ECO:0000256" key="9">
    <source>
        <dbReference type="ARBA" id="ARBA00022898"/>
    </source>
</evidence>
<name>A0ABQ2HIH8_9BACT</name>
<dbReference type="Gene3D" id="3.40.640.10">
    <property type="entry name" value="Type I PLP-dependent aspartate aminotransferase-like (Major domain)"/>
    <property type="match status" value="1"/>
</dbReference>
<comment type="caution">
    <text evidence="16">The sequence shown here is derived from an EMBL/GenBank/DDBJ whole genome shotgun (WGS) entry which is preliminary data.</text>
</comment>
<keyword evidence="10" id="KW-0664">Pyridoxine biosynthesis</keyword>
<comment type="catalytic activity">
    <reaction evidence="14">
        <text>O-phospho-L-serine + 2-oxoglutarate = 3-phosphooxypyruvate + L-glutamate</text>
        <dbReference type="Rhea" id="RHEA:14329"/>
        <dbReference type="ChEBI" id="CHEBI:16810"/>
        <dbReference type="ChEBI" id="CHEBI:18110"/>
        <dbReference type="ChEBI" id="CHEBI:29985"/>
        <dbReference type="ChEBI" id="CHEBI:57524"/>
        <dbReference type="EC" id="2.6.1.52"/>
    </reaction>
</comment>
<dbReference type="PIRSF" id="PIRSF000525">
    <property type="entry name" value="SerC"/>
    <property type="match status" value="1"/>
</dbReference>
<evidence type="ECO:0000256" key="3">
    <source>
        <dbReference type="ARBA" id="ARBA00006904"/>
    </source>
</evidence>
<evidence type="ECO:0000256" key="6">
    <source>
        <dbReference type="ARBA" id="ARBA00022576"/>
    </source>
</evidence>
<keyword evidence="9" id="KW-0663">Pyridoxal phosphate</keyword>
<feature type="domain" description="Aminotransferase class V" evidence="15">
    <location>
        <begin position="6"/>
        <end position="317"/>
    </location>
</feature>
<dbReference type="SUPFAM" id="SSF53383">
    <property type="entry name" value="PLP-dependent transferases"/>
    <property type="match status" value="1"/>
</dbReference>
<reference evidence="17" key="1">
    <citation type="journal article" date="2019" name="Int. J. Syst. Evol. Microbiol.">
        <title>The Global Catalogue of Microorganisms (GCM) 10K type strain sequencing project: providing services to taxonomists for standard genome sequencing and annotation.</title>
        <authorList>
            <consortium name="The Broad Institute Genomics Platform"/>
            <consortium name="The Broad Institute Genome Sequencing Center for Infectious Disease"/>
            <person name="Wu L."/>
            <person name="Ma J."/>
        </authorList>
    </citation>
    <scope>NUCLEOTIDE SEQUENCE [LARGE SCALE GENOMIC DNA]</scope>
    <source>
        <strain evidence="17">CGMCC 1.6375</strain>
    </source>
</reference>
<keyword evidence="5" id="KW-0963">Cytoplasm</keyword>
<dbReference type="GO" id="GO:0008483">
    <property type="term" value="F:transaminase activity"/>
    <property type="evidence" value="ECO:0007669"/>
    <property type="project" value="UniProtKB-KW"/>
</dbReference>
<keyword evidence="11" id="KW-0718">Serine biosynthesis</keyword>
<sequence length="356" mass="39798">MITFYPGPSKVYPQVEQHISEAFASGLISSNHRSEGFMQLLEQTIADLKVKLDVPAGYEVYFVSSATECWEIIAQSLLIDSSLHIYNGAFGEKWMEYTHRISLRTSDASFGLNETLLMDRSAVFSRNELICVTHNETSNGTKVPEDFLLDIRKKVDNLIAVDATSSMAGVNLPWENADIWYASVQKCFGLPAGLAVMIVSPKAIERAIQVGERKHYNSLLFIRDNFLKFQTPFTPNILGIYLLGKVMQQVPAIKEVDKQTRRRAQEWYAFLLENGYALVAENTAVRSDTVIAVRETKERVAVLKKAAKNEGIVLGNGYGKEKETSFRIANFPAISDEEIAILKAFLVKMAPNGANE</sequence>
<dbReference type="InterPro" id="IPR000192">
    <property type="entry name" value="Aminotrans_V_dom"/>
</dbReference>
<evidence type="ECO:0000256" key="14">
    <source>
        <dbReference type="ARBA" id="ARBA00049007"/>
    </source>
</evidence>
<evidence type="ECO:0000313" key="17">
    <source>
        <dbReference type="Proteomes" id="UP000632339"/>
    </source>
</evidence>
<gene>
    <name evidence="16" type="ORF">GCM10010967_11350</name>
</gene>
<accession>A0ABQ2HIH8</accession>
<dbReference type="InterPro" id="IPR015422">
    <property type="entry name" value="PyrdxlP-dep_Trfase_small"/>
</dbReference>
<dbReference type="EC" id="2.6.1.52" evidence="4"/>
<evidence type="ECO:0000256" key="5">
    <source>
        <dbReference type="ARBA" id="ARBA00022490"/>
    </source>
</evidence>
<protein>
    <recommendedName>
        <fullName evidence="4">phosphoserine transaminase</fullName>
        <ecNumber evidence="4">2.6.1.52</ecNumber>
    </recommendedName>
    <alternativeName>
        <fullName evidence="12">Phosphohydroxythreonine aminotransferase</fullName>
    </alternativeName>
</protein>
<dbReference type="Pfam" id="PF00266">
    <property type="entry name" value="Aminotran_5"/>
    <property type="match status" value="1"/>
</dbReference>
<dbReference type="InterPro" id="IPR015421">
    <property type="entry name" value="PyrdxlP-dep_Trfase_major"/>
</dbReference>
<keyword evidence="17" id="KW-1185">Reference proteome</keyword>
<dbReference type="EMBL" id="BMLI01000001">
    <property type="protein sequence ID" value="GGM81255.1"/>
    <property type="molecule type" value="Genomic_DNA"/>
</dbReference>
<evidence type="ECO:0000256" key="10">
    <source>
        <dbReference type="ARBA" id="ARBA00023096"/>
    </source>
</evidence>
<dbReference type="PANTHER" id="PTHR21152:SF40">
    <property type="entry name" value="ALANINE--GLYOXYLATE AMINOTRANSFERASE"/>
    <property type="match status" value="1"/>
</dbReference>
<keyword evidence="6 16" id="KW-0032">Aminotransferase</keyword>
<evidence type="ECO:0000256" key="8">
    <source>
        <dbReference type="ARBA" id="ARBA00022679"/>
    </source>
</evidence>
<evidence type="ECO:0000256" key="12">
    <source>
        <dbReference type="ARBA" id="ARBA00031421"/>
    </source>
</evidence>
<comment type="similarity">
    <text evidence="3">Belongs to the class-V pyridoxal-phosphate-dependent aminotransferase family. SerC subfamily.</text>
</comment>
<evidence type="ECO:0000256" key="4">
    <source>
        <dbReference type="ARBA" id="ARBA00013030"/>
    </source>
</evidence>
<evidence type="ECO:0000256" key="7">
    <source>
        <dbReference type="ARBA" id="ARBA00022605"/>
    </source>
</evidence>
<dbReference type="Proteomes" id="UP000632339">
    <property type="component" value="Unassembled WGS sequence"/>
</dbReference>
<dbReference type="PANTHER" id="PTHR21152">
    <property type="entry name" value="AMINOTRANSFERASE CLASS V"/>
    <property type="match status" value="1"/>
</dbReference>
<proteinExistence type="inferred from homology"/>
<dbReference type="Gene3D" id="3.90.1150.10">
    <property type="entry name" value="Aspartate Aminotransferase, domain 1"/>
    <property type="match status" value="1"/>
</dbReference>
<comment type="cofactor">
    <cofactor evidence="1">
        <name>pyridoxal 5'-phosphate</name>
        <dbReference type="ChEBI" id="CHEBI:597326"/>
    </cofactor>
</comment>
<dbReference type="InterPro" id="IPR015424">
    <property type="entry name" value="PyrdxlP-dep_Trfase"/>
</dbReference>
<comment type="pathway">
    <text evidence="2">Amino-acid biosynthesis; L-serine biosynthesis; L-serine from 3-phospho-D-glycerate: step 2/3.</text>
</comment>
<evidence type="ECO:0000256" key="13">
    <source>
        <dbReference type="ARBA" id="ARBA00047630"/>
    </source>
</evidence>